<proteinExistence type="predicted"/>
<dbReference type="Proteomes" id="UP001367508">
    <property type="component" value="Unassembled WGS sequence"/>
</dbReference>
<evidence type="ECO:0000313" key="2">
    <source>
        <dbReference type="Proteomes" id="UP001367508"/>
    </source>
</evidence>
<sequence length="130" mass="14622">MRRVCELAPSVCNDQAPIGYDCPQKCNLMPWRRSLKTLRIRDAGLPLHLKEEAAKRCVEVNNGGFTVEPLSFPILGREDVVMSVITPERVKPPEIRPLQEYNPVCKSSLRLKKAGVLGTRIYPGPIQDQI</sequence>
<comment type="caution">
    <text evidence="1">The sequence shown here is derived from an EMBL/GenBank/DDBJ whole genome shotgun (WGS) entry which is preliminary data.</text>
</comment>
<evidence type="ECO:0000313" key="1">
    <source>
        <dbReference type="EMBL" id="KAK7338353.1"/>
    </source>
</evidence>
<protein>
    <submittedName>
        <fullName evidence="1">Uncharacterized protein</fullName>
    </submittedName>
</protein>
<gene>
    <name evidence="1" type="ORF">VNO77_18960</name>
</gene>
<dbReference type="AlphaFoldDB" id="A0AAN9LQH0"/>
<name>A0AAN9LQH0_CANGL</name>
<accession>A0AAN9LQH0</accession>
<reference evidence="1 2" key="1">
    <citation type="submission" date="2024-01" db="EMBL/GenBank/DDBJ databases">
        <title>The genomes of 5 underutilized Papilionoideae crops provide insights into root nodulation and disease resistanc.</title>
        <authorList>
            <person name="Jiang F."/>
        </authorList>
    </citation>
    <scope>NUCLEOTIDE SEQUENCE [LARGE SCALE GENOMIC DNA]</scope>
    <source>
        <strain evidence="1">LVBAO_FW01</strain>
        <tissue evidence="1">Leaves</tissue>
    </source>
</reference>
<keyword evidence="2" id="KW-1185">Reference proteome</keyword>
<organism evidence="1 2">
    <name type="scientific">Canavalia gladiata</name>
    <name type="common">Sword bean</name>
    <name type="synonym">Dolichos gladiatus</name>
    <dbReference type="NCBI Taxonomy" id="3824"/>
    <lineage>
        <taxon>Eukaryota</taxon>
        <taxon>Viridiplantae</taxon>
        <taxon>Streptophyta</taxon>
        <taxon>Embryophyta</taxon>
        <taxon>Tracheophyta</taxon>
        <taxon>Spermatophyta</taxon>
        <taxon>Magnoliopsida</taxon>
        <taxon>eudicotyledons</taxon>
        <taxon>Gunneridae</taxon>
        <taxon>Pentapetalae</taxon>
        <taxon>rosids</taxon>
        <taxon>fabids</taxon>
        <taxon>Fabales</taxon>
        <taxon>Fabaceae</taxon>
        <taxon>Papilionoideae</taxon>
        <taxon>50 kb inversion clade</taxon>
        <taxon>NPAAA clade</taxon>
        <taxon>indigoferoid/millettioid clade</taxon>
        <taxon>Phaseoleae</taxon>
        <taxon>Canavalia</taxon>
    </lineage>
</organism>
<dbReference type="EMBL" id="JAYMYQ010000004">
    <property type="protein sequence ID" value="KAK7338353.1"/>
    <property type="molecule type" value="Genomic_DNA"/>
</dbReference>